<dbReference type="Pfam" id="PF13439">
    <property type="entry name" value="Glyco_transf_4"/>
    <property type="match status" value="1"/>
</dbReference>
<keyword evidence="3" id="KW-0808">Transferase</keyword>
<evidence type="ECO:0000313" key="4">
    <source>
        <dbReference type="Proteomes" id="UP000030351"/>
    </source>
</evidence>
<dbReference type="InterPro" id="IPR001296">
    <property type="entry name" value="Glyco_trans_1"/>
</dbReference>
<dbReference type="PANTHER" id="PTHR12526">
    <property type="entry name" value="GLYCOSYLTRANSFERASE"/>
    <property type="match status" value="1"/>
</dbReference>
<dbReference type="OrthoDB" id="9792269at2"/>
<dbReference type="STRING" id="371042.NG99_03615"/>
<evidence type="ECO:0000259" key="1">
    <source>
        <dbReference type="Pfam" id="PF00534"/>
    </source>
</evidence>
<dbReference type="RefSeq" id="WP_034888617.1">
    <property type="nucleotide sequence ID" value="NZ_JRUQ01000016.1"/>
</dbReference>
<dbReference type="AlphaFoldDB" id="A0A0A3Z8X2"/>
<name>A0A0A3Z8X2_9GAMM</name>
<evidence type="ECO:0000259" key="2">
    <source>
        <dbReference type="Pfam" id="PF13439"/>
    </source>
</evidence>
<dbReference type="EMBL" id="JRUQ01000016">
    <property type="protein sequence ID" value="KGT95492.1"/>
    <property type="molecule type" value="Genomic_DNA"/>
</dbReference>
<feature type="domain" description="Glycosyl transferase family 1" evidence="1">
    <location>
        <begin position="194"/>
        <end position="335"/>
    </location>
</feature>
<dbReference type="InterPro" id="IPR028098">
    <property type="entry name" value="Glyco_trans_4-like_N"/>
</dbReference>
<sequence length="362" mass="40360">MIIDGLPGGGAEKVVLTLAKGLIERGHRVSLFSLRAVCDYTIPAGLDYHVVQDNCRKPWRKLTELSRRASQLDNEIMAEEKRGGAFDLIISHLHKTDRIVRRCPHLDPEKTWFCLHGVFSASYLANRQGFSLWLKKFKTRCVYQGRNIIGVSQYVVDDLKRSFKVRPSHERVIFNPFEFKAIEALSLAPCSLAGKDYLVHVGRFHQTKRHDRLLRAYAKSGVDAPLVLIGKGSSKATKAIKDLSVALGISHRVIFKGFISNPYPYIRSARLLIVSSDSEGFGNVLVEALLCQTPVVSTKCPGGPASILTGDLSRGLAEMDDDSLAAAIREVYQHPPEFSQHSLDVYSIDAICRQYLDLINVN</sequence>
<dbReference type="GO" id="GO:1901135">
    <property type="term" value="P:carbohydrate derivative metabolic process"/>
    <property type="evidence" value="ECO:0007669"/>
    <property type="project" value="UniProtKB-ARBA"/>
</dbReference>
<accession>A0A0A3Z8X2</accession>
<dbReference type="Pfam" id="PF00534">
    <property type="entry name" value="Glycos_transf_1"/>
    <property type="match status" value="1"/>
</dbReference>
<proteinExistence type="predicted"/>
<dbReference type="Gene3D" id="3.40.50.2000">
    <property type="entry name" value="Glycogen Phosphorylase B"/>
    <property type="match status" value="2"/>
</dbReference>
<gene>
    <name evidence="3" type="ORF">NG99_03615</name>
</gene>
<dbReference type="SUPFAM" id="SSF53756">
    <property type="entry name" value="UDP-Glycosyltransferase/glycogen phosphorylase"/>
    <property type="match status" value="1"/>
</dbReference>
<dbReference type="Proteomes" id="UP000030351">
    <property type="component" value="Unassembled WGS sequence"/>
</dbReference>
<organism evidence="3 4">
    <name type="scientific">Erwinia typographi</name>
    <dbReference type="NCBI Taxonomy" id="371042"/>
    <lineage>
        <taxon>Bacteria</taxon>
        <taxon>Pseudomonadati</taxon>
        <taxon>Pseudomonadota</taxon>
        <taxon>Gammaproteobacteria</taxon>
        <taxon>Enterobacterales</taxon>
        <taxon>Erwiniaceae</taxon>
        <taxon>Erwinia</taxon>
    </lineage>
</organism>
<comment type="caution">
    <text evidence="3">The sequence shown here is derived from an EMBL/GenBank/DDBJ whole genome shotgun (WGS) entry which is preliminary data.</text>
</comment>
<keyword evidence="4" id="KW-1185">Reference proteome</keyword>
<feature type="domain" description="Glycosyltransferase subfamily 4-like N-terminal" evidence="2">
    <location>
        <begin position="9"/>
        <end position="176"/>
    </location>
</feature>
<dbReference type="GO" id="GO:0016757">
    <property type="term" value="F:glycosyltransferase activity"/>
    <property type="evidence" value="ECO:0007669"/>
    <property type="project" value="InterPro"/>
</dbReference>
<dbReference type="eggNOG" id="COG0438">
    <property type="taxonomic scope" value="Bacteria"/>
</dbReference>
<protein>
    <submittedName>
        <fullName evidence="3">Glycosyl transferase</fullName>
    </submittedName>
</protein>
<dbReference type="CDD" id="cd03811">
    <property type="entry name" value="GT4_GT28_WabH-like"/>
    <property type="match status" value="1"/>
</dbReference>
<reference evidence="3 4" key="1">
    <citation type="submission" date="2014-10" db="EMBL/GenBank/DDBJ databases">
        <title>Genome sequence of Erwinia typographi M043b.</title>
        <authorList>
            <person name="Chan K.-G."/>
            <person name="Tan W.-S."/>
        </authorList>
    </citation>
    <scope>NUCLEOTIDE SEQUENCE [LARGE SCALE GENOMIC DNA]</scope>
    <source>
        <strain evidence="3 4">M043b</strain>
    </source>
</reference>
<dbReference type="PANTHER" id="PTHR12526:SF638">
    <property type="entry name" value="SPORE COAT PROTEIN SA"/>
    <property type="match status" value="1"/>
</dbReference>
<evidence type="ECO:0000313" key="3">
    <source>
        <dbReference type="EMBL" id="KGT95492.1"/>
    </source>
</evidence>